<keyword evidence="13" id="KW-1185">Reference proteome</keyword>
<dbReference type="InterPro" id="IPR046357">
    <property type="entry name" value="PPIase_dom_sf"/>
</dbReference>
<keyword evidence="6" id="KW-0143">Chaperone</keyword>
<dbReference type="GO" id="GO:0005737">
    <property type="term" value="C:cytoplasm"/>
    <property type="evidence" value="ECO:0007669"/>
    <property type="project" value="UniProtKB-SubCell"/>
</dbReference>
<dbReference type="Pfam" id="PF00254">
    <property type="entry name" value="FKBP_C"/>
    <property type="match status" value="1"/>
</dbReference>
<evidence type="ECO:0000256" key="9">
    <source>
        <dbReference type="PROSITE-ProRule" id="PRU00277"/>
    </source>
</evidence>
<evidence type="ECO:0000259" key="11">
    <source>
        <dbReference type="PROSITE" id="PS50059"/>
    </source>
</evidence>
<evidence type="ECO:0000256" key="1">
    <source>
        <dbReference type="ARBA" id="ARBA00000971"/>
    </source>
</evidence>
<comment type="function">
    <text evidence="8">Also involved in hydrogenase metallocenter assembly, probably by participating in the nickel insertion step. This function in hydrogenase biosynthesis requires chaperone activity and the presence of the metal-binding domain, but not PPIase activity.</text>
</comment>
<reference evidence="12 13" key="1">
    <citation type="submission" date="2015-03" db="EMBL/GenBank/DDBJ databases">
        <authorList>
            <person name="Hassan Y."/>
            <person name="Lepp D."/>
            <person name="Li X.-Z."/>
            <person name="Zhou T."/>
        </authorList>
    </citation>
    <scope>NUCLEOTIDE SEQUENCE [LARGE SCALE GENOMIC DNA]</scope>
    <source>
        <strain evidence="12 13">IPL18</strain>
    </source>
</reference>
<evidence type="ECO:0000256" key="10">
    <source>
        <dbReference type="RuleBase" id="RU003915"/>
    </source>
</evidence>
<evidence type="ECO:0000256" key="4">
    <source>
        <dbReference type="ARBA" id="ARBA00022490"/>
    </source>
</evidence>
<dbReference type="EC" id="5.2.1.8" evidence="10"/>
<evidence type="ECO:0000256" key="2">
    <source>
        <dbReference type="ARBA" id="ARBA00004496"/>
    </source>
</evidence>
<dbReference type="OrthoDB" id="9808891at2"/>
<comment type="catalytic activity">
    <reaction evidence="1 9 10">
        <text>[protein]-peptidylproline (omega=180) = [protein]-peptidylproline (omega=0)</text>
        <dbReference type="Rhea" id="RHEA:16237"/>
        <dbReference type="Rhea" id="RHEA-COMP:10747"/>
        <dbReference type="Rhea" id="RHEA-COMP:10748"/>
        <dbReference type="ChEBI" id="CHEBI:83833"/>
        <dbReference type="ChEBI" id="CHEBI:83834"/>
        <dbReference type="EC" id="5.2.1.8"/>
    </reaction>
</comment>
<dbReference type="EMBL" id="JZEY01000061">
    <property type="protein sequence ID" value="KKB07405.1"/>
    <property type="molecule type" value="Genomic_DNA"/>
</dbReference>
<evidence type="ECO:0000313" key="13">
    <source>
        <dbReference type="Proteomes" id="UP000033649"/>
    </source>
</evidence>
<evidence type="ECO:0000256" key="5">
    <source>
        <dbReference type="ARBA" id="ARBA00023110"/>
    </source>
</evidence>
<dbReference type="InterPro" id="IPR001179">
    <property type="entry name" value="PPIase_FKBP_dom"/>
</dbReference>
<comment type="similarity">
    <text evidence="3 10">Belongs to the FKBP-type PPIase family.</text>
</comment>
<dbReference type="PROSITE" id="PS50059">
    <property type="entry name" value="FKBP_PPIASE"/>
    <property type="match status" value="1"/>
</dbReference>
<dbReference type="SUPFAM" id="SSF54534">
    <property type="entry name" value="FKBP-like"/>
    <property type="match status" value="1"/>
</dbReference>
<dbReference type="GO" id="GO:0042026">
    <property type="term" value="P:protein refolding"/>
    <property type="evidence" value="ECO:0007669"/>
    <property type="project" value="UniProtKB-ARBA"/>
</dbReference>
<organism evidence="12 13">
    <name type="scientific">Devosia chinhatensis</name>
    <dbReference type="NCBI Taxonomy" id="429727"/>
    <lineage>
        <taxon>Bacteria</taxon>
        <taxon>Pseudomonadati</taxon>
        <taxon>Pseudomonadota</taxon>
        <taxon>Alphaproteobacteria</taxon>
        <taxon>Hyphomicrobiales</taxon>
        <taxon>Devosiaceae</taxon>
        <taxon>Devosia</taxon>
    </lineage>
</organism>
<protein>
    <recommendedName>
        <fullName evidence="10">Peptidyl-prolyl cis-trans isomerase</fullName>
        <ecNumber evidence="10">5.2.1.8</ecNumber>
    </recommendedName>
</protein>
<dbReference type="RefSeq" id="WP_046105434.1">
    <property type="nucleotide sequence ID" value="NZ_JZEY01000061.1"/>
</dbReference>
<dbReference type="AlphaFoldDB" id="A0A0F5FFN4"/>
<dbReference type="STRING" id="429727.VE26_11560"/>
<gene>
    <name evidence="12" type="ORF">VE26_11560</name>
</gene>
<dbReference type="PATRIC" id="fig|429727.3.peg.2380"/>
<dbReference type="GO" id="GO:0003755">
    <property type="term" value="F:peptidyl-prolyl cis-trans isomerase activity"/>
    <property type="evidence" value="ECO:0007669"/>
    <property type="project" value="UniProtKB-UniRule"/>
</dbReference>
<comment type="caution">
    <text evidence="12">The sequence shown here is derived from an EMBL/GenBank/DDBJ whole genome shotgun (WGS) entry which is preliminary data.</text>
</comment>
<evidence type="ECO:0000313" key="12">
    <source>
        <dbReference type="EMBL" id="KKB07405.1"/>
    </source>
</evidence>
<evidence type="ECO:0000256" key="6">
    <source>
        <dbReference type="ARBA" id="ARBA00023186"/>
    </source>
</evidence>
<evidence type="ECO:0000256" key="3">
    <source>
        <dbReference type="ARBA" id="ARBA00006577"/>
    </source>
</evidence>
<sequence length="145" mass="15414">MAIAQTGDIVRINYSGRLTDGTQFDSSEGRAPLEVTLGAGQVITGLEKHLIGIEQGTKSTVTIPADEAYGQHRPEAIQQLDRAKLPSGVDVKVGTQLQARTSDGGMIPITVIDLDEARVTVDANHPLAGRDLVFEVEVLEIVKAA</sequence>
<keyword evidence="4" id="KW-0963">Cytoplasm</keyword>
<keyword evidence="7 9" id="KW-0413">Isomerase</keyword>
<dbReference type="PANTHER" id="PTHR47861:SF3">
    <property type="entry name" value="FKBP-TYPE PEPTIDYL-PROLYL CIS-TRANS ISOMERASE SLYD"/>
    <property type="match status" value="1"/>
</dbReference>
<dbReference type="PANTHER" id="PTHR47861">
    <property type="entry name" value="FKBP-TYPE PEPTIDYL-PROLYL CIS-TRANS ISOMERASE SLYD"/>
    <property type="match status" value="1"/>
</dbReference>
<dbReference type="Gene3D" id="3.10.50.40">
    <property type="match status" value="1"/>
</dbReference>
<evidence type="ECO:0000256" key="7">
    <source>
        <dbReference type="ARBA" id="ARBA00023235"/>
    </source>
</evidence>
<evidence type="ECO:0000256" key="8">
    <source>
        <dbReference type="ARBA" id="ARBA00037071"/>
    </source>
</evidence>
<feature type="domain" description="PPIase FKBP-type" evidence="11">
    <location>
        <begin position="7"/>
        <end position="101"/>
    </location>
</feature>
<comment type="subcellular location">
    <subcellularLocation>
        <location evidence="2">Cytoplasm</location>
    </subcellularLocation>
</comment>
<name>A0A0F5FFN4_9HYPH</name>
<keyword evidence="5 9" id="KW-0697">Rotamase</keyword>
<dbReference type="Proteomes" id="UP000033649">
    <property type="component" value="Unassembled WGS sequence"/>
</dbReference>
<accession>A0A0F5FFN4</accession>
<proteinExistence type="inferred from homology"/>